<evidence type="ECO:0000256" key="1">
    <source>
        <dbReference type="ARBA" id="ARBA00004141"/>
    </source>
</evidence>
<feature type="transmembrane region" description="Helical" evidence="6">
    <location>
        <begin position="70"/>
        <end position="102"/>
    </location>
</feature>
<keyword evidence="3 6" id="KW-1133">Transmembrane helix</keyword>
<dbReference type="STRING" id="341663.Q0CFU3"/>
<evidence type="ECO:0000256" key="4">
    <source>
        <dbReference type="ARBA" id="ARBA00023136"/>
    </source>
</evidence>
<name>Q0CFU3_ASPTN</name>
<dbReference type="HOGENOM" id="CLU_020822_2_1_1"/>
<evidence type="ECO:0000313" key="7">
    <source>
        <dbReference type="EMBL" id="EAU31703.1"/>
    </source>
</evidence>
<dbReference type="eggNOG" id="KOG3142">
    <property type="taxonomic scope" value="Eukaryota"/>
</dbReference>
<dbReference type="PANTHER" id="PTHR19317:SF0">
    <property type="entry name" value="PRENYLATED RAB ACCEPTOR PROTEIN 1"/>
    <property type="match status" value="1"/>
</dbReference>
<evidence type="ECO:0000313" key="8">
    <source>
        <dbReference type="Proteomes" id="UP000007963"/>
    </source>
</evidence>
<dbReference type="OMA" id="AYAFWAW"/>
<dbReference type="EMBL" id="CH476604">
    <property type="protein sequence ID" value="EAU31703.1"/>
    <property type="molecule type" value="Genomic_DNA"/>
</dbReference>
<dbReference type="RefSeq" id="XP_001216062.1">
    <property type="nucleotide sequence ID" value="XM_001216062.1"/>
</dbReference>
<feature type="transmembrane region" description="Helical" evidence="6">
    <location>
        <begin position="122"/>
        <end position="147"/>
    </location>
</feature>
<feature type="region of interest" description="Disordered" evidence="5">
    <location>
        <begin position="280"/>
        <end position="492"/>
    </location>
</feature>
<accession>Q0CFU3</accession>
<dbReference type="GeneID" id="4322899"/>
<sequence>MSPIQIPIDAITSRFGERFNSVRAQSFGSRFANLRPVSEFLDLKRLSKPANFGEVQSRVNYNLSYFSSNYAVVFVMLSIYSLLTNPVLLFVIILVTGGLYGIGKLEGRDLDLGVARFNTSQLYTGLLIVAVPLGIWASPISTVLWLIGATGVPPGARLGRQTRRRMAPWMEEGDSRIEEIESEDEFWMREGRAIATRMDLEGRFGWPRRMLDYGEVFDDTESVDGTDYDLYEDADSTVAYAVQLAMKDKEDWLVEKALERIRRAQRLGQKNVRLSKRELEALERKRSQTNGVRSHPAASPRGSSMNTPRKPPFTKGEVNDGYMPRARASGYQTPPRSGSLRSPYATSSPRTPQQTPYSSPLARSPVSVKSPTLARPLPDEPHWVPPPYTMHSHMDPRGSPGHPSMAPYMTGYPSAAAYGERRPTSARHSMRSRPTPSASEDEEEESEGDDSGDEVQMVDVVERRVPTGTPSRKTPSRQSTHRGSRQRSNRPR</sequence>
<dbReference type="VEuPathDB" id="FungiDB:ATEG_07441"/>
<dbReference type="Pfam" id="PF03208">
    <property type="entry name" value="PRA1"/>
    <property type="match status" value="1"/>
</dbReference>
<keyword evidence="2 6" id="KW-0812">Transmembrane</keyword>
<organism evidence="7 8">
    <name type="scientific">Aspergillus terreus (strain NIH 2624 / FGSC A1156)</name>
    <dbReference type="NCBI Taxonomy" id="341663"/>
    <lineage>
        <taxon>Eukaryota</taxon>
        <taxon>Fungi</taxon>
        <taxon>Dikarya</taxon>
        <taxon>Ascomycota</taxon>
        <taxon>Pezizomycotina</taxon>
        <taxon>Eurotiomycetes</taxon>
        <taxon>Eurotiomycetidae</taxon>
        <taxon>Eurotiales</taxon>
        <taxon>Aspergillaceae</taxon>
        <taxon>Aspergillus</taxon>
        <taxon>Aspergillus subgen. Circumdati</taxon>
    </lineage>
</organism>
<evidence type="ECO:0000256" key="3">
    <source>
        <dbReference type="ARBA" id="ARBA00022989"/>
    </source>
</evidence>
<dbReference type="InterPro" id="IPR004895">
    <property type="entry name" value="Prenylated_rab_accept_PRA1"/>
</dbReference>
<evidence type="ECO:0000256" key="6">
    <source>
        <dbReference type="SAM" id="Phobius"/>
    </source>
</evidence>
<dbReference type="GO" id="GO:0016020">
    <property type="term" value="C:membrane"/>
    <property type="evidence" value="ECO:0007669"/>
    <property type="project" value="UniProtKB-SubCell"/>
</dbReference>
<dbReference type="GO" id="GO:0005794">
    <property type="term" value="C:Golgi apparatus"/>
    <property type="evidence" value="ECO:0007669"/>
    <property type="project" value="TreeGrafter"/>
</dbReference>
<dbReference type="OrthoDB" id="63113at2759"/>
<evidence type="ECO:0000256" key="5">
    <source>
        <dbReference type="SAM" id="MobiDB-lite"/>
    </source>
</evidence>
<feature type="compositionally biased region" description="Polar residues" evidence="5">
    <location>
        <begin position="330"/>
        <end position="358"/>
    </location>
</feature>
<feature type="compositionally biased region" description="Basic residues" evidence="5">
    <location>
        <begin position="479"/>
        <end position="492"/>
    </location>
</feature>
<keyword evidence="4 6" id="KW-0472">Membrane</keyword>
<reference evidence="8" key="1">
    <citation type="submission" date="2005-09" db="EMBL/GenBank/DDBJ databases">
        <title>Annotation of the Aspergillus terreus NIH2624 genome.</title>
        <authorList>
            <person name="Birren B.W."/>
            <person name="Lander E.S."/>
            <person name="Galagan J.E."/>
            <person name="Nusbaum C."/>
            <person name="Devon K."/>
            <person name="Henn M."/>
            <person name="Ma L.-J."/>
            <person name="Jaffe D.B."/>
            <person name="Butler J."/>
            <person name="Alvarez P."/>
            <person name="Gnerre S."/>
            <person name="Grabherr M."/>
            <person name="Kleber M."/>
            <person name="Mauceli E.W."/>
            <person name="Brockman W."/>
            <person name="Rounsley S."/>
            <person name="Young S.K."/>
            <person name="LaButti K."/>
            <person name="Pushparaj V."/>
            <person name="DeCaprio D."/>
            <person name="Crawford M."/>
            <person name="Koehrsen M."/>
            <person name="Engels R."/>
            <person name="Montgomery P."/>
            <person name="Pearson M."/>
            <person name="Howarth C."/>
            <person name="Larson L."/>
            <person name="Luoma S."/>
            <person name="White J."/>
            <person name="Alvarado L."/>
            <person name="Kodira C.D."/>
            <person name="Zeng Q."/>
            <person name="Oleary S."/>
            <person name="Yandava C."/>
            <person name="Denning D.W."/>
            <person name="Nierman W.C."/>
            <person name="Milne T."/>
            <person name="Madden K."/>
        </authorList>
    </citation>
    <scope>NUCLEOTIDE SEQUENCE [LARGE SCALE GENOMIC DNA]</scope>
    <source>
        <strain evidence="8">NIH 2624 / FGSC A1156</strain>
    </source>
</reference>
<proteinExistence type="predicted"/>
<feature type="compositionally biased region" description="Polar residues" evidence="5">
    <location>
        <begin position="468"/>
        <end position="478"/>
    </location>
</feature>
<evidence type="ECO:0000256" key="2">
    <source>
        <dbReference type="ARBA" id="ARBA00022692"/>
    </source>
</evidence>
<comment type="subcellular location">
    <subcellularLocation>
        <location evidence="1">Membrane</location>
        <topology evidence="1">Multi-pass membrane protein</topology>
    </subcellularLocation>
</comment>
<dbReference type="PANTHER" id="PTHR19317">
    <property type="entry name" value="PRENYLATED RAB ACCEPTOR 1-RELATED"/>
    <property type="match status" value="1"/>
</dbReference>
<gene>
    <name evidence="7" type="ORF">ATEG_07441</name>
</gene>
<feature type="compositionally biased region" description="Acidic residues" evidence="5">
    <location>
        <begin position="439"/>
        <end position="453"/>
    </location>
</feature>
<protein>
    <submittedName>
        <fullName evidence="7">Prenylated Rab acceptor 1</fullName>
    </submittedName>
</protein>
<dbReference type="AlphaFoldDB" id="Q0CFU3"/>
<dbReference type="Proteomes" id="UP000007963">
    <property type="component" value="Unassembled WGS sequence"/>
</dbReference>